<evidence type="ECO:0000313" key="1">
    <source>
        <dbReference type="EMBL" id="GLQ65247.1"/>
    </source>
</evidence>
<name>A0ABQ5WNY8_9PROT</name>
<reference evidence="2" key="1">
    <citation type="journal article" date="2019" name="Int. J. Syst. Evol. Microbiol.">
        <title>The Global Catalogue of Microorganisms (GCM) 10K type strain sequencing project: providing services to taxonomists for standard genome sequencing and annotation.</title>
        <authorList>
            <consortium name="The Broad Institute Genomics Platform"/>
            <consortium name="The Broad Institute Genome Sequencing Center for Infectious Disease"/>
            <person name="Wu L."/>
            <person name="Ma J."/>
        </authorList>
    </citation>
    <scope>NUCLEOTIDE SEQUENCE [LARGE SCALE GENOMIC DNA]</scope>
    <source>
        <strain evidence="2">NBRC 3266</strain>
    </source>
</reference>
<protein>
    <submittedName>
        <fullName evidence="1">Uncharacterized protein</fullName>
    </submittedName>
</protein>
<organism evidence="1 2">
    <name type="scientific">Gluconobacter kondonii</name>
    <dbReference type="NCBI Taxonomy" id="941463"/>
    <lineage>
        <taxon>Bacteria</taxon>
        <taxon>Pseudomonadati</taxon>
        <taxon>Pseudomonadota</taxon>
        <taxon>Alphaproteobacteria</taxon>
        <taxon>Acetobacterales</taxon>
        <taxon>Acetobacteraceae</taxon>
        <taxon>Gluconobacter</taxon>
    </lineage>
</organism>
<comment type="caution">
    <text evidence="1">The sequence shown here is derived from an EMBL/GenBank/DDBJ whole genome shotgun (WGS) entry which is preliminary data.</text>
</comment>
<dbReference type="Proteomes" id="UP001156629">
    <property type="component" value="Unassembled WGS sequence"/>
</dbReference>
<gene>
    <name evidence="1" type="ORF">GCM10007870_08310</name>
</gene>
<sequence>MLLNTTWFRDSAKRDVPLTDLTRFITGENIYGILQKATHYFTIWKTAIDQMYIPAALKRRYLFLVR</sequence>
<proteinExistence type="predicted"/>
<accession>A0ABQ5WNY8</accession>
<dbReference type="EMBL" id="BSNV01000004">
    <property type="protein sequence ID" value="GLQ65247.1"/>
    <property type="molecule type" value="Genomic_DNA"/>
</dbReference>
<evidence type="ECO:0000313" key="2">
    <source>
        <dbReference type="Proteomes" id="UP001156629"/>
    </source>
</evidence>
<keyword evidence="2" id="KW-1185">Reference proteome</keyword>